<evidence type="ECO:0000256" key="8">
    <source>
        <dbReference type="ARBA" id="ARBA00022777"/>
    </source>
</evidence>
<feature type="binding site" evidence="17">
    <location>
        <position position="41"/>
    </location>
    <ligand>
        <name>ATP</name>
        <dbReference type="ChEBI" id="CHEBI:30616"/>
    </ligand>
</feature>
<evidence type="ECO:0000256" key="11">
    <source>
        <dbReference type="ARBA" id="ARBA00023098"/>
    </source>
</evidence>
<evidence type="ECO:0000256" key="2">
    <source>
        <dbReference type="ARBA" id="ARBA00005967"/>
    </source>
</evidence>
<accession>A0A517R7I4</accession>
<evidence type="ECO:0000256" key="18">
    <source>
        <dbReference type="PIRSR" id="PIRSR600829-4"/>
    </source>
</evidence>
<dbReference type="EC" id="2.7.1.66" evidence="20"/>
<feature type="binding site" evidence="17">
    <location>
        <begin position="98"/>
        <end position="100"/>
    </location>
    <ligand>
        <name>ATP</name>
        <dbReference type="ChEBI" id="CHEBI:30616"/>
    </ligand>
</feature>
<keyword evidence="6 19" id="KW-0812">Transmembrane</keyword>
<dbReference type="RefSeq" id="WP_145365906.1">
    <property type="nucleotide sequence ID" value="NZ_CP036268.1"/>
</dbReference>
<protein>
    <submittedName>
        <fullName evidence="20">Undecaprenol kinase</fullName>
        <ecNumber evidence="20">2.7.1.66</ecNumber>
    </submittedName>
</protein>
<evidence type="ECO:0000256" key="14">
    <source>
        <dbReference type="ARBA" id="ARBA00023264"/>
    </source>
</evidence>
<keyword evidence="12 19" id="KW-0472">Membrane</keyword>
<keyword evidence="4" id="KW-0444">Lipid biosynthesis</keyword>
<keyword evidence="18" id="KW-0479">Metal-binding</keyword>
<evidence type="ECO:0000256" key="5">
    <source>
        <dbReference type="ARBA" id="ARBA00022679"/>
    </source>
</evidence>
<keyword evidence="13" id="KW-0594">Phospholipid biosynthesis</keyword>
<evidence type="ECO:0000313" key="21">
    <source>
        <dbReference type="Proteomes" id="UP000317318"/>
    </source>
</evidence>
<evidence type="ECO:0000256" key="4">
    <source>
        <dbReference type="ARBA" id="ARBA00022516"/>
    </source>
</evidence>
<dbReference type="AlphaFoldDB" id="A0A517R7I4"/>
<evidence type="ECO:0000256" key="13">
    <source>
        <dbReference type="ARBA" id="ARBA00023209"/>
    </source>
</evidence>
<feature type="binding site" evidence="16">
    <location>
        <position position="82"/>
    </location>
    <ligand>
        <name>substrate</name>
    </ligand>
</feature>
<evidence type="ECO:0000256" key="3">
    <source>
        <dbReference type="ARBA" id="ARBA00022475"/>
    </source>
</evidence>
<evidence type="ECO:0000256" key="9">
    <source>
        <dbReference type="ARBA" id="ARBA00022840"/>
    </source>
</evidence>
<evidence type="ECO:0000256" key="1">
    <source>
        <dbReference type="ARBA" id="ARBA00004651"/>
    </source>
</evidence>
<feature type="binding site" evidence="17">
    <location>
        <position position="89"/>
    </location>
    <ligand>
        <name>ATP</name>
        <dbReference type="ChEBI" id="CHEBI:30616"/>
    </ligand>
</feature>
<dbReference type="InterPro" id="IPR033717">
    <property type="entry name" value="UDPK"/>
</dbReference>
<name>A0A517R7I4_9PLAN</name>
<dbReference type="InterPro" id="IPR036945">
    <property type="entry name" value="DAGK_sf"/>
</dbReference>
<feature type="active site" description="Proton acceptor" evidence="15">
    <location>
        <position position="82"/>
    </location>
</feature>
<sequence>MVSSSSPPRESPEDNLPQSKTSLFAAFGHAIRGVRKLVVGERNARVHAALTVGVIALSALLRISLTQWCLIALACCLVWIAEAANTALERLADAVHPERHPLIGEAKDIAAGGVLIAAGIAIAIGLLVFVPELLDLIAKNESSPA</sequence>
<keyword evidence="21" id="KW-1185">Reference proteome</keyword>
<evidence type="ECO:0000256" key="12">
    <source>
        <dbReference type="ARBA" id="ARBA00023136"/>
    </source>
</evidence>
<evidence type="ECO:0000256" key="16">
    <source>
        <dbReference type="PIRSR" id="PIRSR600829-2"/>
    </source>
</evidence>
<dbReference type="KEGG" id="svp:Pan189_42040"/>
<organism evidence="20 21">
    <name type="scientific">Stratiformator vulcanicus</name>
    <dbReference type="NCBI Taxonomy" id="2527980"/>
    <lineage>
        <taxon>Bacteria</taxon>
        <taxon>Pseudomonadati</taxon>
        <taxon>Planctomycetota</taxon>
        <taxon>Planctomycetia</taxon>
        <taxon>Planctomycetales</taxon>
        <taxon>Planctomycetaceae</taxon>
        <taxon>Stratiformator</taxon>
    </lineage>
</organism>
<feature type="binding site" evidence="18">
    <location>
        <position position="41"/>
    </location>
    <ligand>
        <name>a divalent metal cation</name>
        <dbReference type="ChEBI" id="CHEBI:60240"/>
    </ligand>
</feature>
<dbReference type="InterPro" id="IPR000829">
    <property type="entry name" value="DAGK"/>
</dbReference>
<evidence type="ECO:0000313" key="20">
    <source>
        <dbReference type="EMBL" id="QDT39793.1"/>
    </source>
</evidence>
<keyword evidence="8 20" id="KW-0418">Kinase</keyword>
<dbReference type="GO" id="GO:0036433">
    <property type="term" value="F:di-trans, poly-cis-undecaprenol kinase activity"/>
    <property type="evidence" value="ECO:0007669"/>
    <property type="project" value="UniProtKB-EC"/>
</dbReference>
<dbReference type="CDD" id="cd14265">
    <property type="entry name" value="UDPK_IM_like"/>
    <property type="match status" value="1"/>
</dbReference>
<comment type="cofactor">
    <cofactor evidence="18">
        <name>Mg(2+)</name>
        <dbReference type="ChEBI" id="CHEBI:18420"/>
    </cofactor>
    <text evidence="18">Mn(2+), Zn(2+), Cd(2+) and Co(2+) support activity to lesser extents.</text>
</comment>
<evidence type="ECO:0000256" key="17">
    <source>
        <dbReference type="PIRSR" id="PIRSR600829-3"/>
    </source>
</evidence>
<evidence type="ECO:0000256" key="7">
    <source>
        <dbReference type="ARBA" id="ARBA00022741"/>
    </source>
</evidence>
<dbReference type="GO" id="GO:0008654">
    <property type="term" value="P:phospholipid biosynthetic process"/>
    <property type="evidence" value="ECO:0007669"/>
    <property type="project" value="UniProtKB-KW"/>
</dbReference>
<dbReference type="PANTHER" id="PTHR34299">
    <property type="entry name" value="DIACYLGLYCEROL KINASE"/>
    <property type="match status" value="1"/>
</dbReference>
<feature type="binding site" evidence="17">
    <location>
        <begin position="107"/>
        <end position="108"/>
    </location>
    <ligand>
        <name>ATP</name>
        <dbReference type="ChEBI" id="CHEBI:30616"/>
    </ligand>
</feature>
<feature type="transmembrane region" description="Helical" evidence="19">
    <location>
        <begin position="70"/>
        <end position="88"/>
    </location>
</feature>
<comment type="subcellular location">
    <subcellularLocation>
        <location evidence="1">Cell membrane</location>
        <topology evidence="1">Multi-pass membrane protein</topology>
    </subcellularLocation>
</comment>
<keyword evidence="9 17" id="KW-0067">ATP-binding</keyword>
<keyword evidence="18" id="KW-0460">Magnesium</keyword>
<keyword evidence="7 17" id="KW-0547">Nucleotide-binding</keyword>
<proteinExistence type="inferred from homology"/>
<feature type="transmembrane region" description="Helical" evidence="19">
    <location>
        <begin position="109"/>
        <end position="130"/>
    </location>
</feature>
<evidence type="ECO:0000256" key="19">
    <source>
        <dbReference type="SAM" id="Phobius"/>
    </source>
</evidence>
<keyword evidence="5 20" id="KW-0808">Transferase</keyword>
<dbReference type="GO" id="GO:0046872">
    <property type="term" value="F:metal ion binding"/>
    <property type="evidence" value="ECO:0007669"/>
    <property type="project" value="UniProtKB-KW"/>
</dbReference>
<dbReference type="EMBL" id="CP036268">
    <property type="protein sequence ID" value="QDT39793.1"/>
    <property type="molecule type" value="Genomic_DNA"/>
</dbReference>
<dbReference type="OrthoDB" id="9789934at2"/>
<evidence type="ECO:0000256" key="15">
    <source>
        <dbReference type="PIRSR" id="PIRSR600829-1"/>
    </source>
</evidence>
<dbReference type="PANTHER" id="PTHR34299:SF1">
    <property type="entry name" value="DIACYLGLYCEROL KINASE"/>
    <property type="match status" value="1"/>
</dbReference>
<keyword evidence="3" id="KW-1003">Cell membrane</keyword>
<keyword evidence="11" id="KW-0443">Lipid metabolism</keyword>
<feature type="binding site" evidence="18">
    <location>
        <position position="89"/>
    </location>
    <ligand>
        <name>a divalent metal cation</name>
        <dbReference type="ChEBI" id="CHEBI:60240"/>
    </ligand>
</feature>
<dbReference type="Gene3D" id="1.10.287.3610">
    <property type="match status" value="1"/>
</dbReference>
<dbReference type="GO" id="GO:0005524">
    <property type="term" value="F:ATP binding"/>
    <property type="evidence" value="ECO:0007669"/>
    <property type="project" value="UniProtKB-KW"/>
</dbReference>
<keyword evidence="10 19" id="KW-1133">Transmembrane helix</keyword>
<keyword evidence="14" id="KW-1208">Phospholipid metabolism</keyword>
<reference evidence="20 21" key="1">
    <citation type="submission" date="2019-02" db="EMBL/GenBank/DDBJ databases">
        <title>Deep-cultivation of Planctomycetes and their phenomic and genomic characterization uncovers novel biology.</title>
        <authorList>
            <person name="Wiegand S."/>
            <person name="Jogler M."/>
            <person name="Boedeker C."/>
            <person name="Pinto D."/>
            <person name="Vollmers J."/>
            <person name="Rivas-Marin E."/>
            <person name="Kohn T."/>
            <person name="Peeters S.H."/>
            <person name="Heuer A."/>
            <person name="Rast P."/>
            <person name="Oberbeckmann S."/>
            <person name="Bunk B."/>
            <person name="Jeske O."/>
            <person name="Meyerdierks A."/>
            <person name="Storesund J.E."/>
            <person name="Kallscheuer N."/>
            <person name="Luecker S."/>
            <person name="Lage O.M."/>
            <person name="Pohl T."/>
            <person name="Merkel B.J."/>
            <person name="Hornburger P."/>
            <person name="Mueller R.-W."/>
            <person name="Bruemmer F."/>
            <person name="Labrenz M."/>
            <person name="Spormann A.M."/>
            <person name="Op den Camp H."/>
            <person name="Overmann J."/>
            <person name="Amann R."/>
            <person name="Jetten M.S.M."/>
            <person name="Mascher T."/>
            <person name="Medema M.H."/>
            <person name="Devos D.P."/>
            <person name="Kaster A.-K."/>
            <person name="Ovreas L."/>
            <person name="Rohde M."/>
            <person name="Galperin M.Y."/>
            <person name="Jogler C."/>
        </authorList>
    </citation>
    <scope>NUCLEOTIDE SEQUENCE [LARGE SCALE GENOMIC DNA]</scope>
    <source>
        <strain evidence="20 21">Pan189</strain>
    </source>
</reference>
<dbReference type="Pfam" id="PF01219">
    <property type="entry name" value="DAGK_prokar"/>
    <property type="match status" value="1"/>
</dbReference>
<dbReference type="Proteomes" id="UP000317318">
    <property type="component" value="Chromosome"/>
</dbReference>
<dbReference type="GO" id="GO:0005886">
    <property type="term" value="C:plasma membrane"/>
    <property type="evidence" value="ECO:0007669"/>
    <property type="project" value="UniProtKB-SubCell"/>
</dbReference>
<gene>
    <name evidence="20" type="primary">dgkA</name>
    <name evidence="20" type="ORF">Pan189_42040</name>
</gene>
<evidence type="ECO:0000256" key="6">
    <source>
        <dbReference type="ARBA" id="ARBA00022692"/>
    </source>
</evidence>
<evidence type="ECO:0000256" key="10">
    <source>
        <dbReference type="ARBA" id="ARBA00022989"/>
    </source>
</evidence>
<comment type="similarity">
    <text evidence="2">Belongs to the bacterial diacylglycerol kinase family.</text>
</comment>